<protein>
    <submittedName>
        <fullName evidence="2">HD-like signal output (HDOD) domain, no enzymatic activity</fullName>
    </submittedName>
</protein>
<dbReference type="Pfam" id="PF08668">
    <property type="entry name" value="HDOD"/>
    <property type="match status" value="1"/>
</dbReference>
<evidence type="ECO:0000259" key="1">
    <source>
        <dbReference type="PROSITE" id="PS51833"/>
    </source>
</evidence>
<sequence>MTHQRSALLIEKVTQLRQELPYSPEILHALFAQTSEDSRSSLEDVAQSIASDPALTTRVLSIANSAYYGLQSEIASPLRAVSVLGLEYIRSLILSFGVQSIGQNLKSASGFALRDYWKHQILTAVAAKHITTQLGQHPLTAEALPNPERMYTAGLLHDMGKLLTAMLMPKDWQRVTEQAKAKHCTVAEAEEDYWGMDHGVIGAMALRSWNLPASLTEPVSWHHAPDRAAEHELDARILCLANALAIRLQSSEEPVAEDWKGLLQSFDLSLRPLAQKIAQSVKEPEQKRLLAALA</sequence>
<dbReference type="InterPro" id="IPR052340">
    <property type="entry name" value="RNase_Y/CdgJ"/>
</dbReference>
<proteinExistence type="predicted"/>
<dbReference type="RefSeq" id="WP_078685482.1">
    <property type="nucleotide sequence ID" value="NZ_FUYA01000007.1"/>
</dbReference>
<evidence type="ECO:0000313" key="2">
    <source>
        <dbReference type="EMBL" id="SKA76238.1"/>
    </source>
</evidence>
<keyword evidence="3" id="KW-1185">Reference proteome</keyword>
<dbReference type="AlphaFoldDB" id="A0A1T4WH06"/>
<name>A0A1T4WH06_9BACT</name>
<dbReference type="Gene3D" id="1.10.3210.10">
    <property type="entry name" value="Hypothetical protein af1432"/>
    <property type="match status" value="1"/>
</dbReference>
<dbReference type="SUPFAM" id="SSF109604">
    <property type="entry name" value="HD-domain/PDEase-like"/>
    <property type="match status" value="1"/>
</dbReference>
<dbReference type="OrthoDB" id="9803649at2"/>
<evidence type="ECO:0000313" key="3">
    <source>
        <dbReference type="Proteomes" id="UP000189733"/>
    </source>
</evidence>
<gene>
    <name evidence="2" type="ORF">SAMN02745702_02197</name>
</gene>
<dbReference type="Proteomes" id="UP000189733">
    <property type="component" value="Unassembled WGS sequence"/>
</dbReference>
<accession>A0A1T4WH06</accession>
<dbReference type="PANTHER" id="PTHR33525">
    <property type="match status" value="1"/>
</dbReference>
<dbReference type="PANTHER" id="PTHR33525:SF3">
    <property type="entry name" value="RIBONUCLEASE Y"/>
    <property type="match status" value="1"/>
</dbReference>
<dbReference type="EMBL" id="FUYA01000007">
    <property type="protein sequence ID" value="SKA76238.1"/>
    <property type="molecule type" value="Genomic_DNA"/>
</dbReference>
<reference evidence="2 3" key="1">
    <citation type="submission" date="2017-02" db="EMBL/GenBank/DDBJ databases">
        <authorList>
            <person name="Peterson S.W."/>
        </authorList>
    </citation>
    <scope>NUCLEOTIDE SEQUENCE [LARGE SCALE GENOMIC DNA]</scope>
    <source>
        <strain evidence="2 3">DSM 18034</strain>
    </source>
</reference>
<dbReference type="PROSITE" id="PS51833">
    <property type="entry name" value="HDOD"/>
    <property type="match status" value="1"/>
</dbReference>
<organism evidence="2 3">
    <name type="scientific">Desulfobaculum bizertense DSM 18034</name>
    <dbReference type="NCBI Taxonomy" id="1121442"/>
    <lineage>
        <taxon>Bacteria</taxon>
        <taxon>Pseudomonadati</taxon>
        <taxon>Thermodesulfobacteriota</taxon>
        <taxon>Desulfovibrionia</taxon>
        <taxon>Desulfovibrionales</taxon>
        <taxon>Desulfovibrionaceae</taxon>
        <taxon>Desulfobaculum</taxon>
    </lineage>
</organism>
<dbReference type="InterPro" id="IPR013976">
    <property type="entry name" value="HDOD"/>
</dbReference>
<feature type="domain" description="HDOD" evidence="1">
    <location>
        <begin position="20"/>
        <end position="225"/>
    </location>
</feature>
<dbReference type="STRING" id="1121442.SAMN02745702_02197"/>